<feature type="compositionally biased region" description="Polar residues" evidence="1">
    <location>
        <begin position="1"/>
        <end position="12"/>
    </location>
</feature>
<protein>
    <submittedName>
        <fullName evidence="2">Uncharacterized protein</fullName>
    </submittedName>
</protein>
<reference evidence="2" key="1">
    <citation type="submission" date="2020-11" db="EMBL/GenBank/DDBJ databases">
        <authorList>
            <person name="Tran Van P."/>
        </authorList>
    </citation>
    <scope>NUCLEOTIDE SEQUENCE</scope>
</reference>
<gene>
    <name evidence="2" type="ORF">TTEB3V08_LOCUS8684</name>
</gene>
<proteinExistence type="predicted"/>
<sequence>MNTQFTLNTAATGQREEKRGWGEQEGKSDHSEQCLETSILRSTSGITVDFWNIRGQQVTLLFVVLLMNTILLQFRTAFPSRPNVNSASPFDSNKNAFSSNLRRCSINCGPGVTSSRLAVSMISNTYPNRNLDNGSNKDQQGYSEWTWSFVVTNVNIYALQSVVGSTLPKDSLSVSPETRFLHVPQKCLSLFFGLTAERQDTKRHNVWVEFGCSDQLQDLLKCTQMRSNEMKFLKPVQDRREKARLKWYSHATRRKCWILKCRDRRPKEVRRSVGERGKDWAEVEGERWWEERTQPMVGCSKSRATSGSPRPHSLVQRSSKLNEYKEVALLVSHSSLMSYDKMKPRSGDWAVTIDFIQEAIYLTVQWQQCKV</sequence>
<organism evidence="2">
    <name type="scientific">Timema tahoe</name>
    <dbReference type="NCBI Taxonomy" id="61484"/>
    <lineage>
        <taxon>Eukaryota</taxon>
        <taxon>Metazoa</taxon>
        <taxon>Ecdysozoa</taxon>
        <taxon>Arthropoda</taxon>
        <taxon>Hexapoda</taxon>
        <taxon>Insecta</taxon>
        <taxon>Pterygota</taxon>
        <taxon>Neoptera</taxon>
        <taxon>Polyneoptera</taxon>
        <taxon>Phasmatodea</taxon>
        <taxon>Timematodea</taxon>
        <taxon>Timematoidea</taxon>
        <taxon>Timematidae</taxon>
        <taxon>Timema</taxon>
    </lineage>
</organism>
<name>A0A7R9NYC4_9NEOP</name>
<evidence type="ECO:0000313" key="2">
    <source>
        <dbReference type="EMBL" id="CAD7460766.1"/>
    </source>
</evidence>
<dbReference type="EMBL" id="OE004004">
    <property type="protein sequence ID" value="CAD7460766.1"/>
    <property type="molecule type" value="Genomic_DNA"/>
</dbReference>
<accession>A0A7R9NYC4</accession>
<dbReference type="AlphaFoldDB" id="A0A7R9NYC4"/>
<feature type="compositionally biased region" description="Basic and acidic residues" evidence="1">
    <location>
        <begin position="14"/>
        <end position="30"/>
    </location>
</feature>
<evidence type="ECO:0000256" key="1">
    <source>
        <dbReference type="SAM" id="MobiDB-lite"/>
    </source>
</evidence>
<feature type="region of interest" description="Disordered" evidence="1">
    <location>
        <begin position="1"/>
        <end position="30"/>
    </location>
</feature>